<dbReference type="InterPro" id="IPR052163">
    <property type="entry name" value="DGC-Regulatory_Protein"/>
</dbReference>
<dbReference type="PROSITE" id="PS50113">
    <property type="entry name" value="PAC"/>
    <property type="match status" value="1"/>
</dbReference>
<keyword evidence="4" id="KW-0067">ATP-binding</keyword>
<proteinExistence type="predicted"/>
<dbReference type="AlphaFoldDB" id="A0A2K8L6Z1"/>
<dbReference type="SMART" id="SM00091">
    <property type="entry name" value="PAS"/>
    <property type="match status" value="1"/>
</dbReference>
<dbReference type="Gene3D" id="3.30.70.270">
    <property type="match status" value="1"/>
</dbReference>
<evidence type="ECO:0000256" key="1">
    <source>
        <dbReference type="ARBA" id="ARBA00022679"/>
    </source>
</evidence>
<dbReference type="Gene3D" id="3.40.50.720">
    <property type="entry name" value="NAD(P)-binding Rossmann-like Domain"/>
    <property type="match status" value="1"/>
</dbReference>
<evidence type="ECO:0000259" key="8">
    <source>
        <dbReference type="PROSITE" id="PS50113"/>
    </source>
</evidence>
<dbReference type="FunFam" id="3.30.70.270:FF:000001">
    <property type="entry name" value="Diguanylate cyclase domain protein"/>
    <property type="match status" value="1"/>
</dbReference>
<name>A0A2K8L6Z1_9PROT</name>
<dbReference type="InterPro" id="IPR000160">
    <property type="entry name" value="GGDEF_dom"/>
</dbReference>
<dbReference type="PANTHER" id="PTHR46663:SF3">
    <property type="entry name" value="SLL0267 PROTEIN"/>
    <property type="match status" value="1"/>
</dbReference>
<dbReference type="PROSITE" id="PS50887">
    <property type="entry name" value="GGDEF"/>
    <property type="match status" value="1"/>
</dbReference>
<dbReference type="GO" id="GO:0016301">
    <property type="term" value="F:kinase activity"/>
    <property type="evidence" value="ECO:0007669"/>
    <property type="project" value="UniProtKB-KW"/>
</dbReference>
<dbReference type="InterPro" id="IPR043128">
    <property type="entry name" value="Rev_trsase/Diguanyl_cyclase"/>
</dbReference>
<dbReference type="RefSeq" id="WP_100266362.1">
    <property type="nucleotide sequence ID" value="NZ_CP018800.1"/>
</dbReference>
<dbReference type="PROSITE" id="PS50112">
    <property type="entry name" value="PAS"/>
    <property type="match status" value="1"/>
</dbReference>
<dbReference type="CDD" id="cd00130">
    <property type="entry name" value="PAS"/>
    <property type="match status" value="1"/>
</dbReference>
<dbReference type="Pfam" id="PF00989">
    <property type="entry name" value="PAS"/>
    <property type="match status" value="1"/>
</dbReference>
<evidence type="ECO:0000313" key="11">
    <source>
        <dbReference type="Proteomes" id="UP000231637"/>
    </source>
</evidence>
<dbReference type="SUPFAM" id="SSF51735">
    <property type="entry name" value="NAD(P)-binding Rossmann-fold domains"/>
    <property type="match status" value="1"/>
</dbReference>
<feature type="domain" description="PAC" evidence="8">
    <location>
        <begin position="199"/>
        <end position="251"/>
    </location>
</feature>
<dbReference type="FunFam" id="3.30.450.20:FF:000060">
    <property type="entry name" value="Sensor protein FixL"/>
    <property type="match status" value="1"/>
</dbReference>
<evidence type="ECO:0000256" key="5">
    <source>
        <dbReference type="ARBA" id="ARBA00059827"/>
    </source>
</evidence>
<keyword evidence="3" id="KW-0418">Kinase</keyword>
<dbReference type="GO" id="GO:0005524">
    <property type="term" value="F:ATP binding"/>
    <property type="evidence" value="ECO:0007669"/>
    <property type="project" value="UniProtKB-KW"/>
</dbReference>
<dbReference type="SMART" id="SM00267">
    <property type="entry name" value="GGDEF"/>
    <property type="match status" value="1"/>
</dbReference>
<evidence type="ECO:0000259" key="7">
    <source>
        <dbReference type="PROSITE" id="PS50112"/>
    </source>
</evidence>
<evidence type="ECO:0000256" key="2">
    <source>
        <dbReference type="ARBA" id="ARBA00022741"/>
    </source>
</evidence>
<reference evidence="10 11" key="1">
    <citation type="submission" date="2016-12" db="EMBL/GenBank/DDBJ databases">
        <title>Isolation and genomic insights into novel planktonic Zetaproteobacteria from stratified waters of the Chesapeake Bay.</title>
        <authorList>
            <person name="McAllister S.M."/>
            <person name="Kato S."/>
            <person name="Chan C.S."/>
            <person name="Chiu B.K."/>
            <person name="Field E.K."/>
        </authorList>
    </citation>
    <scope>NUCLEOTIDE SEQUENCE [LARGE SCALE GENOMIC DNA]</scope>
    <source>
        <strain evidence="10 11">CP-8</strain>
    </source>
</reference>
<dbReference type="Proteomes" id="UP000231637">
    <property type="component" value="Chromosome"/>
</dbReference>
<evidence type="ECO:0000313" key="10">
    <source>
        <dbReference type="EMBL" id="ATX83088.1"/>
    </source>
</evidence>
<dbReference type="GO" id="GO:0006355">
    <property type="term" value="P:regulation of DNA-templated transcription"/>
    <property type="evidence" value="ECO:0007669"/>
    <property type="project" value="InterPro"/>
</dbReference>
<dbReference type="Gene3D" id="3.30.450.20">
    <property type="entry name" value="PAS domain"/>
    <property type="match status" value="1"/>
</dbReference>
<dbReference type="PANTHER" id="PTHR46663">
    <property type="entry name" value="DIGUANYLATE CYCLASE DGCT-RELATED"/>
    <property type="match status" value="1"/>
</dbReference>
<dbReference type="NCBIfam" id="TIGR00229">
    <property type="entry name" value="sensory_box"/>
    <property type="match status" value="1"/>
</dbReference>
<dbReference type="SUPFAM" id="SSF55785">
    <property type="entry name" value="PYP-like sensor domain (PAS domain)"/>
    <property type="match status" value="1"/>
</dbReference>
<dbReference type="OrthoDB" id="42802at2"/>
<dbReference type="SUPFAM" id="SSF55073">
    <property type="entry name" value="Nucleotide cyclase"/>
    <property type="match status" value="1"/>
</dbReference>
<feature type="domain" description="PAS" evidence="7">
    <location>
        <begin position="122"/>
        <end position="192"/>
    </location>
</feature>
<sequence>MQDMESKPQPTLIIGGGHGGTEFLKLLLDVPLYDIIGIADINADAPAFKIAEKFNIPIYHDAEEALNACRPCTAFNFTNNETISEAAAAIIGPSSIIGGHEAYLIWKMAIQMQDVRNSLEKSMLLTEAIVSSALEGIIVIDSKGIVKVFNPAAERLFGFSQAEVIGSNINMLMAEPDRSAHDSYIERYLSTRSAHVVGIEREVDAMHKNGRIFPISLSVSEMVSESENENLFVGIVADISERKKNEASMKKLVHFDPLTGLANRTLYYDRLSSAMAQAKRQKQEVATLFLDLDGFKAVNDTHGHEIGDLLLREVACRLLRSTREVDTVARFGGDEFAFVLVDVKGRENVTAIVDKLITLISEPYKLNDHKCIIGGSIGISIYPEDSEDMSDLINQADSAMYAVKKSGKNAFRFYDKSMSY</sequence>
<organism evidence="10 11">
    <name type="scientific">Mariprofundus ferrinatatus</name>
    <dbReference type="NCBI Taxonomy" id="1921087"/>
    <lineage>
        <taxon>Bacteria</taxon>
        <taxon>Pseudomonadati</taxon>
        <taxon>Pseudomonadota</taxon>
        <taxon>Candidatius Mariprofundia</taxon>
        <taxon>Mariprofundales</taxon>
        <taxon>Mariprofundaceae</taxon>
        <taxon>Mariprofundus</taxon>
    </lineage>
</organism>
<dbReference type="Pfam" id="PF00990">
    <property type="entry name" value="GGDEF"/>
    <property type="match status" value="1"/>
</dbReference>
<evidence type="ECO:0000256" key="3">
    <source>
        <dbReference type="ARBA" id="ARBA00022777"/>
    </source>
</evidence>
<evidence type="ECO:0000259" key="9">
    <source>
        <dbReference type="PROSITE" id="PS50887"/>
    </source>
</evidence>
<gene>
    <name evidence="10" type="ORF">Ga0123462_2254</name>
</gene>
<comment type="function">
    <text evidence="5">Putative oxygen sensor; modulates the activity of FixJ, a transcriptional activator of nitrogen fixation fixK gene. FixL probably acts as a kinase that phosphorylates FixJ.</text>
</comment>
<dbReference type="InterPro" id="IPR035965">
    <property type="entry name" value="PAS-like_dom_sf"/>
</dbReference>
<dbReference type="EMBL" id="CP018800">
    <property type="protein sequence ID" value="ATX83088.1"/>
    <property type="molecule type" value="Genomic_DNA"/>
</dbReference>
<keyword evidence="2" id="KW-0547">Nucleotide-binding</keyword>
<dbReference type="InterPro" id="IPR001610">
    <property type="entry name" value="PAC"/>
</dbReference>
<dbReference type="SMART" id="SM00086">
    <property type="entry name" value="PAC"/>
    <property type="match status" value="1"/>
</dbReference>
<dbReference type="NCBIfam" id="TIGR00254">
    <property type="entry name" value="GGDEF"/>
    <property type="match status" value="1"/>
</dbReference>
<evidence type="ECO:0000256" key="6">
    <source>
        <dbReference type="ARBA" id="ARBA00070616"/>
    </source>
</evidence>
<accession>A0A2K8L6Z1</accession>
<dbReference type="InterPro" id="IPR036291">
    <property type="entry name" value="NAD(P)-bd_dom_sf"/>
</dbReference>
<keyword evidence="1" id="KW-0808">Transferase</keyword>
<evidence type="ECO:0000256" key="4">
    <source>
        <dbReference type="ARBA" id="ARBA00022840"/>
    </source>
</evidence>
<dbReference type="InterPro" id="IPR013767">
    <property type="entry name" value="PAS_fold"/>
</dbReference>
<protein>
    <recommendedName>
        <fullName evidence="6">Sensor protein FixL</fullName>
    </recommendedName>
</protein>
<dbReference type="InterPro" id="IPR000014">
    <property type="entry name" value="PAS"/>
</dbReference>
<dbReference type="KEGG" id="mfn:Ga0123462_2254"/>
<feature type="domain" description="GGDEF" evidence="9">
    <location>
        <begin position="283"/>
        <end position="416"/>
    </location>
</feature>
<dbReference type="InterPro" id="IPR000700">
    <property type="entry name" value="PAS-assoc_C"/>
</dbReference>
<dbReference type="InterPro" id="IPR029787">
    <property type="entry name" value="Nucleotide_cyclase"/>
</dbReference>
<keyword evidence="11" id="KW-1185">Reference proteome</keyword>
<dbReference type="CDD" id="cd01949">
    <property type="entry name" value="GGDEF"/>
    <property type="match status" value="1"/>
</dbReference>